<dbReference type="InterPro" id="IPR022409">
    <property type="entry name" value="PKD/Chitinase_dom"/>
</dbReference>
<dbReference type="AlphaFoldDB" id="A0A239HAP8"/>
<dbReference type="InterPro" id="IPR035986">
    <property type="entry name" value="PKD_dom_sf"/>
</dbReference>
<feature type="domain" description="PKD" evidence="1">
    <location>
        <begin position="73"/>
        <end position="144"/>
    </location>
</feature>
<dbReference type="Gene3D" id="2.60.40.10">
    <property type="entry name" value="Immunoglobulins"/>
    <property type="match status" value="1"/>
</dbReference>
<evidence type="ECO:0000259" key="1">
    <source>
        <dbReference type="PROSITE" id="PS50093"/>
    </source>
</evidence>
<dbReference type="EMBL" id="FZOY01000003">
    <property type="protein sequence ID" value="SNS78108.1"/>
    <property type="molecule type" value="Genomic_DNA"/>
</dbReference>
<dbReference type="PROSITE" id="PS50093">
    <property type="entry name" value="PKD"/>
    <property type="match status" value="1"/>
</dbReference>
<dbReference type="InterPro" id="IPR011050">
    <property type="entry name" value="Pectin_lyase_fold/virulence"/>
</dbReference>
<dbReference type="SUPFAM" id="SSF49299">
    <property type="entry name" value="PKD domain"/>
    <property type="match status" value="1"/>
</dbReference>
<dbReference type="Proteomes" id="UP000198426">
    <property type="component" value="Unassembled WGS sequence"/>
</dbReference>
<dbReference type="Gene3D" id="2.160.20.10">
    <property type="entry name" value="Single-stranded right-handed beta-helix, Pectin lyase-like"/>
    <property type="match status" value="1"/>
</dbReference>
<organism evidence="2 3">
    <name type="scientific">Tropicimonas sediminicola</name>
    <dbReference type="NCBI Taxonomy" id="1031541"/>
    <lineage>
        <taxon>Bacteria</taxon>
        <taxon>Pseudomonadati</taxon>
        <taxon>Pseudomonadota</taxon>
        <taxon>Alphaproteobacteria</taxon>
        <taxon>Rhodobacterales</taxon>
        <taxon>Roseobacteraceae</taxon>
        <taxon>Tropicimonas</taxon>
    </lineage>
</organism>
<dbReference type="RefSeq" id="WP_141134866.1">
    <property type="nucleotide sequence ID" value="NZ_FZOY01000003.1"/>
</dbReference>
<protein>
    <submittedName>
        <fullName evidence="2">PKD domain-containing protein</fullName>
    </submittedName>
</protein>
<dbReference type="InterPro" id="IPR012334">
    <property type="entry name" value="Pectin_lyas_fold"/>
</dbReference>
<evidence type="ECO:0000313" key="2">
    <source>
        <dbReference type="EMBL" id="SNS78108.1"/>
    </source>
</evidence>
<sequence>MRRFRFLSMPIRGLRFLTPLILLAGLLIQAGEVQAAPSVTIRAEAPNGIAPHGVFFRAAVGDWGERPAHELRYRWEFGEDREALVALPRVAAIWGASLGDAFGPTAMHVFATPGRYTVTCEVTDGTTTITATATVVVEDPERAFGPAGTIVVAQDGDFTGAPPGARHTRLDTALHAYAGLGVARGRLLLKRGETYALRDAIDIRDDKARKNFYIGAWGQGARPVLDTSANPRPAMHRGPKAMFPVQIWGLEIRGGWDPVTETGRPSPGLLMTQSGQWTVHDMHFTGLSIAVHMSSKEPGSMALSDCVIERWQGYGLLAKQSTFVGITGCRIEQDPMALGGGPKGGRHNDHGPVRFSAPLLSGYHVLDKVQLFSRNGWSTAGGRQAHQALIRWNVTGTRGPRLNAQRIVGEGGWSFVDLHGNTSTAKDRFGEVILEKSLFIGTANTQGGVFVGHSGVSLRNSVFVFPDVPKETNRGPSAVVRWAVDTRFTDAENNAGPIRVYNNTLVDLRSDANSDGPSRMEEANRRDFTDVVVANNVVLTPNVSGGTTGDAPLDATPLFEAYYPGLADTQTWPLDPAFASPKGFIALYRPQAGSAAIGDAGQGPVALDDLTGALRGASPSRGALEPD</sequence>
<dbReference type="OrthoDB" id="7860956at2"/>
<accession>A0A239HAP8</accession>
<evidence type="ECO:0000313" key="3">
    <source>
        <dbReference type="Proteomes" id="UP000198426"/>
    </source>
</evidence>
<name>A0A239HAP8_9RHOB</name>
<dbReference type="InterPro" id="IPR013783">
    <property type="entry name" value="Ig-like_fold"/>
</dbReference>
<dbReference type="SUPFAM" id="SSF51126">
    <property type="entry name" value="Pectin lyase-like"/>
    <property type="match status" value="1"/>
</dbReference>
<dbReference type="InterPro" id="IPR000601">
    <property type="entry name" value="PKD_dom"/>
</dbReference>
<gene>
    <name evidence="2" type="ORF">SAMN05421757_103311</name>
</gene>
<keyword evidence="3" id="KW-1185">Reference proteome</keyword>
<proteinExistence type="predicted"/>
<reference evidence="2 3" key="1">
    <citation type="submission" date="2017-06" db="EMBL/GenBank/DDBJ databases">
        <authorList>
            <person name="Kim H.J."/>
            <person name="Triplett B.A."/>
        </authorList>
    </citation>
    <scope>NUCLEOTIDE SEQUENCE [LARGE SCALE GENOMIC DNA]</scope>
    <source>
        <strain evidence="2 3">DSM 29339</strain>
    </source>
</reference>
<dbReference type="Pfam" id="PF00801">
    <property type="entry name" value="PKD"/>
    <property type="match status" value="1"/>
</dbReference>
<dbReference type="SMART" id="SM00089">
    <property type="entry name" value="PKD"/>
    <property type="match status" value="1"/>
</dbReference>